<evidence type="ECO:0000256" key="7">
    <source>
        <dbReference type="ARBA" id="ARBA00030932"/>
    </source>
</evidence>
<keyword evidence="11" id="KW-1185">Reference proteome</keyword>
<sequence>MPREKQKRGRRAQEKEREEETKRKREDEEPEEPAVKRQRASPEIGNEDFVPVDFGEDGAIEQTNEGDTPFYGLLDAEEQDYFSKAAEILDLNQFEDAEQRGIFVESVFEEAKGKELKIACSQSCSRLLERLISISDINQIRRLFGKFLGHFLHLVQHRFASHCCETLFTKAAPAVNHKASSKEKTNNDAQDEEQSDLSLADMFLQVVTELEGNWGYLLTERFASHTIRVLLLVLAGEPVDISSNNSVIASKKKEKIGVASRDAQNNEIPSLKQRAVPEAFVTTLKKVMNDMTSGLDDTYLRALATHHIGNPVLQLLVSLELSHFGKSVAKDSNSIIRRLIPEDSLDEGTQSAIFLGGLLYDPVGSRLVETIVRNAPGKLFKNIHKNVICERMSSLARNEIASYVLVRVLERVGRDDLQADLDLIVPEIPSLIERSRVIVPKVLIERCIVRDVDTKSLAKALEDSFDNDPAIRLRQLLKVEETEQPTEERKEVENPDEEPEKQKQKKPSPIQIHGSLLAQTMLGASGPLSDLVYSGLLAIPSDELVAMSMNSTTSHVVQKALTAPTSTTQFRRQLLPRFCGHIKSLALDNSGSHVVDVLWEASKDVFFVKERLAQELADHEPELRDSFLGRAVWRNWSMDLYKRRRGEWKVKAKAAKDQTDSPNSIERKKPVKSKLDLARERFDNAEKSARIRGNRTGIATK</sequence>
<dbReference type="GO" id="GO:0030688">
    <property type="term" value="C:preribosome, small subunit precursor"/>
    <property type="evidence" value="ECO:0007669"/>
    <property type="project" value="TreeGrafter"/>
</dbReference>
<evidence type="ECO:0000313" key="11">
    <source>
        <dbReference type="Proteomes" id="UP000509510"/>
    </source>
</evidence>
<dbReference type="InterPro" id="IPR040000">
    <property type="entry name" value="NOP9"/>
</dbReference>
<evidence type="ECO:0000256" key="2">
    <source>
        <dbReference type="ARBA" id="ARBA00016427"/>
    </source>
</evidence>
<feature type="region of interest" description="Disordered" evidence="9">
    <location>
        <begin position="1"/>
        <end position="49"/>
    </location>
</feature>
<dbReference type="OrthoDB" id="392571at2759"/>
<dbReference type="GO" id="GO:0030686">
    <property type="term" value="C:90S preribosome"/>
    <property type="evidence" value="ECO:0007669"/>
    <property type="project" value="TreeGrafter"/>
</dbReference>
<gene>
    <name evidence="10" type="ORF">TRUGW13939_03866</name>
</gene>
<dbReference type="InterPro" id="IPR016024">
    <property type="entry name" value="ARM-type_fold"/>
</dbReference>
<organism evidence="10 11">
    <name type="scientific">Talaromyces rugulosus</name>
    <name type="common">Penicillium rugulosum</name>
    <dbReference type="NCBI Taxonomy" id="121627"/>
    <lineage>
        <taxon>Eukaryota</taxon>
        <taxon>Fungi</taxon>
        <taxon>Dikarya</taxon>
        <taxon>Ascomycota</taxon>
        <taxon>Pezizomycotina</taxon>
        <taxon>Eurotiomycetes</taxon>
        <taxon>Eurotiomycetidae</taxon>
        <taxon>Eurotiales</taxon>
        <taxon>Trichocomaceae</taxon>
        <taxon>Talaromyces</taxon>
        <taxon>Talaromyces sect. Islandici</taxon>
    </lineage>
</organism>
<dbReference type="GO" id="GO:0000480">
    <property type="term" value="P:endonucleolytic cleavage in 5'-ETS of tricistronic rRNA transcript (SSU-rRNA, 5.8S rRNA, LSU-rRNA)"/>
    <property type="evidence" value="ECO:0007669"/>
    <property type="project" value="TreeGrafter"/>
</dbReference>
<dbReference type="GO" id="GO:0005730">
    <property type="term" value="C:nucleolus"/>
    <property type="evidence" value="ECO:0007669"/>
    <property type="project" value="UniProtKB-SubCell"/>
</dbReference>
<evidence type="ECO:0000256" key="5">
    <source>
        <dbReference type="ARBA" id="ARBA00022737"/>
    </source>
</evidence>
<dbReference type="KEGG" id="trg:TRUGW13939_03866"/>
<comment type="subcellular location">
    <subcellularLocation>
        <location evidence="1">Nucleus</location>
        <location evidence="1">Nucleolus</location>
    </subcellularLocation>
</comment>
<dbReference type="PANTHER" id="PTHR13102:SF0">
    <property type="entry name" value="NUCLEOLAR PROTEIN 9"/>
    <property type="match status" value="1"/>
</dbReference>
<dbReference type="GO" id="GO:0003723">
    <property type="term" value="F:RNA binding"/>
    <property type="evidence" value="ECO:0007669"/>
    <property type="project" value="InterPro"/>
</dbReference>
<keyword evidence="3" id="KW-0690">Ribosome biogenesis</keyword>
<reference evidence="11" key="1">
    <citation type="submission" date="2020-06" db="EMBL/GenBank/DDBJ databases">
        <title>A chromosome-scale genome assembly of Talaromyces rugulosus W13939.</title>
        <authorList>
            <person name="Wang B."/>
            <person name="Guo L."/>
            <person name="Ye K."/>
            <person name="Wang L."/>
        </authorList>
    </citation>
    <scope>NUCLEOTIDE SEQUENCE [LARGE SCALE GENOMIC DNA]</scope>
    <source>
        <strain evidence="11">W13939</strain>
    </source>
</reference>
<protein>
    <recommendedName>
        <fullName evidence="2">Nucleolar protein 9</fullName>
    </recommendedName>
    <alternativeName>
        <fullName evidence="7 8">Pumilio domain-containing protein NOP9</fullName>
    </alternativeName>
</protein>
<feature type="region of interest" description="Disordered" evidence="9">
    <location>
        <begin position="478"/>
        <end position="509"/>
    </location>
</feature>
<dbReference type="GO" id="GO:0000447">
    <property type="term" value="P:endonucleolytic cleavage in ITS1 to separate SSU-rRNA from 5.8S rRNA and LSU-rRNA from tricistronic rRNA transcript (SSU-rRNA, 5.8S rRNA, LSU-rRNA)"/>
    <property type="evidence" value="ECO:0007669"/>
    <property type="project" value="TreeGrafter"/>
</dbReference>
<dbReference type="PANTHER" id="PTHR13102">
    <property type="entry name" value="NUCLEOLAR PROTEIN 9"/>
    <property type="match status" value="1"/>
</dbReference>
<evidence type="ECO:0000256" key="9">
    <source>
        <dbReference type="SAM" id="MobiDB-lite"/>
    </source>
</evidence>
<evidence type="ECO:0000256" key="4">
    <source>
        <dbReference type="ARBA" id="ARBA00022552"/>
    </source>
</evidence>
<dbReference type="SUPFAM" id="SSF48371">
    <property type="entry name" value="ARM repeat"/>
    <property type="match status" value="1"/>
</dbReference>
<feature type="compositionally biased region" description="Basic residues" evidence="9">
    <location>
        <begin position="1"/>
        <end position="10"/>
    </location>
</feature>
<dbReference type="RefSeq" id="XP_035342937.1">
    <property type="nucleotide sequence ID" value="XM_035487044.1"/>
</dbReference>
<dbReference type="GO" id="GO:0000056">
    <property type="term" value="P:ribosomal small subunit export from nucleus"/>
    <property type="evidence" value="ECO:0007669"/>
    <property type="project" value="TreeGrafter"/>
</dbReference>
<evidence type="ECO:0000256" key="3">
    <source>
        <dbReference type="ARBA" id="ARBA00022517"/>
    </source>
</evidence>
<keyword evidence="5" id="KW-0677">Repeat</keyword>
<comment type="function">
    <text evidence="6">RNA-binding nucleolar protein required for pre-rRNA processing. Involved in production of 18S rRNA and assembly of small ribosomal subunit.</text>
</comment>
<dbReference type="AlphaFoldDB" id="A0A7H8QS84"/>
<dbReference type="GO" id="GO:0000472">
    <property type="term" value="P:endonucleolytic cleavage to generate mature 5'-end of SSU-rRNA from (SSU-rRNA, 5.8S rRNA, LSU-rRNA)"/>
    <property type="evidence" value="ECO:0007669"/>
    <property type="project" value="TreeGrafter"/>
</dbReference>
<feature type="compositionally biased region" description="Basic and acidic residues" evidence="9">
    <location>
        <begin position="11"/>
        <end position="27"/>
    </location>
</feature>
<accession>A0A7H8QS84</accession>
<dbReference type="EMBL" id="CP055899">
    <property type="protein sequence ID" value="QKX56759.1"/>
    <property type="molecule type" value="Genomic_DNA"/>
</dbReference>
<dbReference type="Pfam" id="PF22493">
    <property type="entry name" value="PUF_NOP9"/>
    <property type="match status" value="1"/>
</dbReference>
<dbReference type="InterPro" id="IPR011989">
    <property type="entry name" value="ARM-like"/>
</dbReference>
<keyword evidence="4" id="KW-0698">rRNA processing</keyword>
<name>A0A7H8QS84_TALRU</name>
<dbReference type="Proteomes" id="UP000509510">
    <property type="component" value="Chromosome II"/>
</dbReference>
<evidence type="ECO:0000313" key="10">
    <source>
        <dbReference type="EMBL" id="QKX56759.1"/>
    </source>
</evidence>
<evidence type="ECO:0000256" key="8">
    <source>
        <dbReference type="ARBA" id="ARBA00031929"/>
    </source>
</evidence>
<dbReference type="GeneID" id="55991368"/>
<dbReference type="Gene3D" id="1.25.10.10">
    <property type="entry name" value="Leucine-rich Repeat Variant"/>
    <property type="match status" value="2"/>
</dbReference>
<proteinExistence type="predicted"/>
<feature type="compositionally biased region" description="Basic and acidic residues" evidence="9">
    <location>
        <begin position="478"/>
        <end position="493"/>
    </location>
</feature>
<dbReference type="InterPro" id="IPR001313">
    <property type="entry name" value="Pumilio_RNA-bd_rpt"/>
</dbReference>
<evidence type="ECO:0000256" key="1">
    <source>
        <dbReference type="ARBA" id="ARBA00004604"/>
    </source>
</evidence>
<dbReference type="SMART" id="SM00025">
    <property type="entry name" value="Pumilio"/>
    <property type="match status" value="7"/>
</dbReference>
<evidence type="ECO:0000256" key="6">
    <source>
        <dbReference type="ARBA" id="ARBA00024893"/>
    </source>
</evidence>